<dbReference type="InterPro" id="IPR042094">
    <property type="entry name" value="T2SS_GspF_sf"/>
</dbReference>
<sequence length="422" mass="46259">MATATAKRKPKTKKQTQKHQPKVFTFEWKGVNRDGARTSGELRGSSIAEIRSVLKAQGVTPKGVRKKSAPLFKSEKKITAMDIAMITRQIATMLSAGVPLVTTIELLGRGHEKAKVRELLATILSDVQSGIPLSDSLRPHRRYFDDLYVDLVAAGEHSGSLDAVFDRIAIYREKAEQLKSKIKKAMFYPAAVVIVAIAVTALLLLFVVPQFEEIFKGFGAELPAFTQLLINISRWLQDSWYFFAIGIIAGVFLFVRTHRNSQSFRDSIDKLVLKIPIVGEILHKAAMARFARTLATTFAAGVPLIDGLESAAGASGNYVYKTALLKVRQEVMSGMQMNVAMRTTGLFPDMLIQMVMIGEESGGLDEMLNKVSNIYEMEVDDAIDGLSSLIEPIMMVVIGTVVGGLIVGMYLPIFQMGNVVGG</sequence>
<evidence type="ECO:0000256" key="4">
    <source>
        <dbReference type="ARBA" id="ARBA00022475"/>
    </source>
</evidence>
<evidence type="ECO:0000256" key="11">
    <source>
        <dbReference type="SAM" id="Phobius"/>
    </source>
</evidence>
<comment type="similarity">
    <text evidence="2 9">Belongs to the GSP F family.</text>
</comment>
<keyword evidence="5" id="KW-0997">Cell inner membrane</keyword>
<dbReference type="PRINTS" id="PR00812">
    <property type="entry name" value="BCTERIALGSPF"/>
</dbReference>
<gene>
    <name evidence="13" type="ORF">PQR79_14455</name>
</gene>
<evidence type="ECO:0000256" key="9">
    <source>
        <dbReference type="RuleBase" id="RU003923"/>
    </source>
</evidence>
<comment type="caution">
    <text evidence="13">The sequence shown here is derived from an EMBL/GenBank/DDBJ whole genome shotgun (WGS) entry which is preliminary data.</text>
</comment>
<dbReference type="Proteomes" id="UP001213691">
    <property type="component" value="Unassembled WGS sequence"/>
</dbReference>
<dbReference type="RefSeq" id="WP_238103109.1">
    <property type="nucleotide sequence ID" value="NZ_JAQQPZ010000013.1"/>
</dbReference>
<feature type="transmembrane region" description="Helical" evidence="11">
    <location>
        <begin position="239"/>
        <end position="255"/>
    </location>
</feature>
<comment type="subcellular location">
    <subcellularLocation>
        <location evidence="1 9">Cell inner membrane</location>
        <topology evidence="1 9">Multi-pass membrane protein</topology>
    </subcellularLocation>
</comment>
<organism evidence="13 14">
    <name type="scientific">Shewanella metallivivens</name>
    <dbReference type="NCBI Taxonomy" id="2872342"/>
    <lineage>
        <taxon>Bacteria</taxon>
        <taxon>Pseudomonadati</taxon>
        <taxon>Pseudomonadota</taxon>
        <taxon>Gammaproteobacteria</taxon>
        <taxon>Alteromonadales</taxon>
        <taxon>Shewanellaceae</taxon>
        <taxon>Shewanella</taxon>
    </lineage>
</organism>
<dbReference type="InterPro" id="IPR001992">
    <property type="entry name" value="T2SS_GspF/T4SS_PilC_CS"/>
</dbReference>
<keyword evidence="14" id="KW-1185">Reference proteome</keyword>
<evidence type="ECO:0000256" key="5">
    <source>
        <dbReference type="ARBA" id="ARBA00022519"/>
    </source>
</evidence>
<keyword evidence="8 11" id="KW-0472">Membrane</keyword>
<dbReference type="PANTHER" id="PTHR30012">
    <property type="entry name" value="GENERAL SECRETION PATHWAY PROTEIN"/>
    <property type="match status" value="1"/>
</dbReference>
<reference evidence="13 14" key="1">
    <citation type="submission" date="2023-02" db="EMBL/GenBank/DDBJ databases">
        <title>Genome sequence of Shewanella metallivivens ER-Te-42B-Light, sp. nov., enriched from sulfide tube worms (Riftia pachyptila) isolated from Explorer Ridge in the Pacific Ocean.</title>
        <authorList>
            <person name="Maltman C."/>
            <person name="Kuzyk S.B."/>
            <person name="Kyndt J.A."/>
            <person name="Yurkov V."/>
        </authorList>
    </citation>
    <scope>NUCLEOTIDE SEQUENCE [LARGE SCALE GENOMIC DNA]</scope>
    <source>
        <strain evidence="13 14">ER-Te-42B-Light</strain>
    </source>
</reference>
<keyword evidence="7 11" id="KW-1133">Transmembrane helix</keyword>
<protein>
    <submittedName>
        <fullName evidence="13">Type II secretion system F family protein</fullName>
    </submittedName>
</protein>
<evidence type="ECO:0000256" key="8">
    <source>
        <dbReference type="ARBA" id="ARBA00023136"/>
    </source>
</evidence>
<dbReference type="Pfam" id="PF00482">
    <property type="entry name" value="T2SSF"/>
    <property type="match status" value="2"/>
</dbReference>
<name>A0ABT5TNV2_9GAMM</name>
<proteinExistence type="inferred from homology"/>
<evidence type="ECO:0000256" key="7">
    <source>
        <dbReference type="ARBA" id="ARBA00022989"/>
    </source>
</evidence>
<evidence type="ECO:0000313" key="14">
    <source>
        <dbReference type="Proteomes" id="UP001213691"/>
    </source>
</evidence>
<feature type="transmembrane region" description="Helical" evidence="11">
    <location>
        <begin position="187"/>
        <end position="208"/>
    </location>
</feature>
<feature type="compositionally biased region" description="Basic residues" evidence="10">
    <location>
        <begin position="1"/>
        <end position="21"/>
    </location>
</feature>
<dbReference type="PANTHER" id="PTHR30012:SF7">
    <property type="entry name" value="PROTEIN TRANSPORT PROTEIN HOFC HOMOLOG"/>
    <property type="match status" value="1"/>
</dbReference>
<evidence type="ECO:0000256" key="2">
    <source>
        <dbReference type="ARBA" id="ARBA00005745"/>
    </source>
</evidence>
<dbReference type="PROSITE" id="PS00874">
    <property type="entry name" value="T2SP_F"/>
    <property type="match status" value="1"/>
</dbReference>
<keyword evidence="6 9" id="KW-0812">Transmembrane</keyword>
<evidence type="ECO:0000259" key="12">
    <source>
        <dbReference type="Pfam" id="PF00482"/>
    </source>
</evidence>
<keyword evidence="3 9" id="KW-0813">Transport</keyword>
<feature type="domain" description="Type II secretion system protein GspF" evidence="12">
    <location>
        <begin position="87"/>
        <end position="209"/>
    </location>
</feature>
<accession>A0ABT5TNV2</accession>
<evidence type="ECO:0000256" key="6">
    <source>
        <dbReference type="ARBA" id="ARBA00022692"/>
    </source>
</evidence>
<evidence type="ECO:0000256" key="3">
    <source>
        <dbReference type="ARBA" id="ARBA00022448"/>
    </source>
</evidence>
<dbReference type="Gene3D" id="1.20.81.30">
    <property type="entry name" value="Type II secretion system (T2SS), domain F"/>
    <property type="match status" value="2"/>
</dbReference>
<dbReference type="EMBL" id="JAQQPZ010000013">
    <property type="protein sequence ID" value="MDD8060291.1"/>
    <property type="molecule type" value="Genomic_DNA"/>
</dbReference>
<evidence type="ECO:0000256" key="1">
    <source>
        <dbReference type="ARBA" id="ARBA00004429"/>
    </source>
</evidence>
<feature type="domain" description="Type II secretion system protein GspF" evidence="12">
    <location>
        <begin position="290"/>
        <end position="412"/>
    </location>
</feature>
<feature type="region of interest" description="Disordered" evidence="10">
    <location>
        <begin position="1"/>
        <end position="22"/>
    </location>
</feature>
<dbReference type="InterPro" id="IPR003004">
    <property type="entry name" value="GspF/PilC"/>
</dbReference>
<keyword evidence="4" id="KW-1003">Cell membrane</keyword>
<evidence type="ECO:0000313" key="13">
    <source>
        <dbReference type="EMBL" id="MDD8060291.1"/>
    </source>
</evidence>
<dbReference type="InterPro" id="IPR018076">
    <property type="entry name" value="T2SS_GspF_dom"/>
</dbReference>
<feature type="transmembrane region" description="Helical" evidence="11">
    <location>
        <begin position="393"/>
        <end position="413"/>
    </location>
</feature>
<evidence type="ECO:0000256" key="10">
    <source>
        <dbReference type="SAM" id="MobiDB-lite"/>
    </source>
</evidence>